<sequence length="157" mass="17193">MQGSPVRLTGDQFGLSTKVEAEPGTAADVLPSGTFVVLDTEVTEDLEAEGYARDVIRAVQDERKNAGLDVADRVDLDLGVPGERLVWVKRHESLIAAETLSLSVAVHKVLSRMWVLLCQLGEISFCGVRHVYQPGFSKVFMCPWTFSESGESLQVMP</sequence>
<dbReference type="Pfam" id="PF19302">
    <property type="entry name" value="DUF5915"/>
    <property type="match status" value="1"/>
</dbReference>
<evidence type="ECO:0000313" key="1">
    <source>
        <dbReference type="EMBL" id="NMW92562.1"/>
    </source>
</evidence>
<comment type="caution">
    <text evidence="1">The sequence shown here is derived from an EMBL/GenBank/DDBJ whole genome shotgun (WGS) entry which is preliminary data.</text>
</comment>
<accession>A0A848RIH8</accession>
<organism evidence="1 2">
    <name type="scientific">Mobiluncus mulieris</name>
    <dbReference type="NCBI Taxonomy" id="2052"/>
    <lineage>
        <taxon>Bacteria</taxon>
        <taxon>Bacillati</taxon>
        <taxon>Actinomycetota</taxon>
        <taxon>Actinomycetes</taxon>
        <taxon>Actinomycetales</taxon>
        <taxon>Actinomycetaceae</taxon>
        <taxon>Mobiluncus</taxon>
    </lineage>
</organism>
<protein>
    <recommendedName>
        <fullName evidence="3">Isoleucine--tRNA ligase</fullName>
    </recommendedName>
</protein>
<proteinExistence type="predicted"/>
<evidence type="ECO:0000313" key="2">
    <source>
        <dbReference type="Proteomes" id="UP000582487"/>
    </source>
</evidence>
<reference evidence="1 2" key="1">
    <citation type="submission" date="2020-04" db="EMBL/GenBank/DDBJ databases">
        <title>Antimicrobial susceptibility and clonality of vaginal-derived multi-drug resistant Mobiluncus isolates in China.</title>
        <authorList>
            <person name="Zhang X."/>
        </authorList>
    </citation>
    <scope>NUCLEOTIDE SEQUENCE [LARGE SCALE GENOMIC DNA]</scope>
    <source>
        <strain evidence="1 2">7</strain>
    </source>
</reference>
<name>A0A848RIH8_9ACTO</name>
<dbReference type="AlphaFoldDB" id="A0A848RIH8"/>
<gene>
    <name evidence="1" type="ORF">HHJ74_02365</name>
</gene>
<dbReference type="Proteomes" id="UP000582487">
    <property type="component" value="Unassembled WGS sequence"/>
</dbReference>
<dbReference type="EMBL" id="JABCUV010000001">
    <property type="protein sequence ID" value="NMW92562.1"/>
    <property type="molecule type" value="Genomic_DNA"/>
</dbReference>
<evidence type="ECO:0008006" key="3">
    <source>
        <dbReference type="Google" id="ProtNLM"/>
    </source>
</evidence>